<accession>A0A336NAU1</accession>
<name>A0A336NAU1_BARGR</name>
<dbReference type="Proteomes" id="UP000253846">
    <property type="component" value="Unassembled WGS sequence"/>
</dbReference>
<dbReference type="RefSeq" id="WP_034451856.1">
    <property type="nucleotide sequence ID" value="NZ_CACVBG010000001.1"/>
</dbReference>
<dbReference type="EMBL" id="UFTD01000001">
    <property type="protein sequence ID" value="SSZ39416.1"/>
    <property type="molecule type" value="Genomic_DNA"/>
</dbReference>
<gene>
    <name evidence="1" type="ORF">NCTC12860_00630</name>
</gene>
<organism evidence="1 2">
    <name type="scientific">Bartonella grahamii</name>
    <dbReference type="NCBI Taxonomy" id="33045"/>
    <lineage>
        <taxon>Bacteria</taxon>
        <taxon>Pseudomonadati</taxon>
        <taxon>Pseudomonadota</taxon>
        <taxon>Alphaproteobacteria</taxon>
        <taxon>Hyphomicrobiales</taxon>
        <taxon>Bartonellaceae</taxon>
        <taxon>Bartonella</taxon>
    </lineage>
</organism>
<sequence>MSVRGGHYFTHEGQMLFYCGDHDARYAFVFWGLSVLVGIGKERYEEPMHEELWEACWGSETGDVLVRGF</sequence>
<evidence type="ECO:0000313" key="2">
    <source>
        <dbReference type="Proteomes" id="UP000253846"/>
    </source>
</evidence>
<dbReference type="AlphaFoldDB" id="A0A336NAU1"/>
<proteinExistence type="predicted"/>
<protein>
    <submittedName>
        <fullName evidence="1">Uncharacterized protein</fullName>
    </submittedName>
</protein>
<reference evidence="1 2" key="1">
    <citation type="submission" date="2018-06" db="EMBL/GenBank/DDBJ databases">
        <authorList>
            <consortium name="Pathogen Informatics"/>
            <person name="Doyle S."/>
        </authorList>
    </citation>
    <scope>NUCLEOTIDE SEQUENCE [LARGE SCALE GENOMIC DNA]</scope>
    <source>
        <strain evidence="1 2">NCTC12860</strain>
    </source>
</reference>
<evidence type="ECO:0000313" key="1">
    <source>
        <dbReference type="EMBL" id="SSZ39416.1"/>
    </source>
</evidence>